<dbReference type="NCBIfam" id="NF002383">
    <property type="entry name" value="PRK01392.1"/>
    <property type="match status" value="1"/>
</dbReference>
<comment type="caution">
    <text evidence="6">The sequence shown here is derived from an EMBL/GenBank/DDBJ whole genome shotgun (WGS) entry which is preliminary data.</text>
</comment>
<dbReference type="GO" id="GO:0051191">
    <property type="term" value="P:prosthetic group biosynthetic process"/>
    <property type="evidence" value="ECO:0007669"/>
    <property type="project" value="InterPro"/>
</dbReference>
<protein>
    <recommendedName>
        <fullName evidence="2">Apo-citrate lyase phosphoribosyl-dephospho-CoA transferase</fullName>
        <ecNumber evidence="1">2.7.7.61</ecNumber>
    </recommendedName>
</protein>
<organism evidence="6 7">
    <name type="scientific">Izhakiella australiensis</name>
    <dbReference type="NCBI Taxonomy" id="1926881"/>
    <lineage>
        <taxon>Bacteria</taxon>
        <taxon>Pseudomonadati</taxon>
        <taxon>Pseudomonadota</taxon>
        <taxon>Gammaproteobacteria</taxon>
        <taxon>Enterobacterales</taxon>
        <taxon>Erwiniaceae</taxon>
        <taxon>Izhakiella</taxon>
    </lineage>
</organism>
<dbReference type="Pfam" id="PF03802">
    <property type="entry name" value="CitX"/>
    <property type="match status" value="1"/>
</dbReference>
<evidence type="ECO:0000256" key="2">
    <source>
        <dbReference type="ARBA" id="ARBA00016314"/>
    </source>
</evidence>
<keyword evidence="7" id="KW-1185">Reference proteome</keyword>
<dbReference type="NCBIfam" id="TIGR03124">
    <property type="entry name" value="citrate_citX"/>
    <property type="match status" value="1"/>
</dbReference>
<dbReference type="EMBL" id="MRUL01000002">
    <property type="protein sequence ID" value="OON41115.1"/>
    <property type="molecule type" value="Genomic_DNA"/>
</dbReference>
<name>A0A1S8YQH6_9GAMM</name>
<dbReference type="EC" id="2.7.7.61" evidence="1"/>
<evidence type="ECO:0000256" key="3">
    <source>
        <dbReference type="ARBA" id="ARBA00022679"/>
    </source>
</evidence>
<gene>
    <name evidence="6" type="ORF">BTJ39_03860</name>
</gene>
<evidence type="ECO:0000313" key="7">
    <source>
        <dbReference type="Proteomes" id="UP000190667"/>
    </source>
</evidence>
<proteinExistence type="predicted"/>
<keyword evidence="4" id="KW-0548">Nucleotidyltransferase</keyword>
<dbReference type="OrthoDB" id="3196716at2"/>
<comment type="catalytic activity">
    <reaction evidence="5">
        <text>apo-[citrate lyase ACP] + 2'-(5''-triphospho-alpha-D-ribosyl)-3'-dephospho-CoA = holo-[citrate lyase ACP] + diphosphate</text>
        <dbReference type="Rhea" id="RHEA:16333"/>
        <dbReference type="Rhea" id="RHEA-COMP:10157"/>
        <dbReference type="Rhea" id="RHEA-COMP:10158"/>
        <dbReference type="ChEBI" id="CHEBI:29999"/>
        <dbReference type="ChEBI" id="CHEBI:33019"/>
        <dbReference type="ChEBI" id="CHEBI:61378"/>
        <dbReference type="ChEBI" id="CHEBI:82683"/>
        <dbReference type="EC" id="2.7.7.61"/>
    </reaction>
</comment>
<evidence type="ECO:0000313" key="6">
    <source>
        <dbReference type="EMBL" id="OON41115.1"/>
    </source>
</evidence>
<evidence type="ECO:0000256" key="4">
    <source>
        <dbReference type="ARBA" id="ARBA00022695"/>
    </source>
</evidence>
<evidence type="ECO:0000256" key="5">
    <source>
        <dbReference type="ARBA" id="ARBA00048574"/>
    </source>
</evidence>
<dbReference type="Proteomes" id="UP000190667">
    <property type="component" value="Unassembled WGS sequence"/>
</dbReference>
<dbReference type="AlphaFoldDB" id="A0A1S8YQH6"/>
<dbReference type="GO" id="GO:0050519">
    <property type="term" value="F:holo-citrate lyase synthase activity"/>
    <property type="evidence" value="ECO:0007669"/>
    <property type="project" value="UniProtKB-EC"/>
</dbReference>
<dbReference type="InterPro" id="IPR005551">
    <property type="entry name" value="CitX"/>
</dbReference>
<evidence type="ECO:0000256" key="1">
    <source>
        <dbReference type="ARBA" id="ARBA00012524"/>
    </source>
</evidence>
<reference evidence="6 7" key="1">
    <citation type="submission" date="2016-12" db="EMBL/GenBank/DDBJ databases">
        <title>Izhakiella australiana sp. nov. of genus Izhakiella isolated from Australian desert.</title>
        <authorList>
            <person name="Ji M."/>
        </authorList>
    </citation>
    <scope>NUCLEOTIDE SEQUENCE [LARGE SCALE GENOMIC DNA]</scope>
    <source>
        <strain evidence="6 7">D4N98</strain>
    </source>
</reference>
<keyword evidence="3" id="KW-0808">Transferase</keyword>
<sequence length="177" mass="20166">METSAMPGVSLTEMLDAKEQRAQRQQEWLARWQAPLLSLTLVTPGPVKDSIRYRHCMGVALQACDQLLWRNAWQVLQREVFWLPTGPEALWCVQQPALSLKSALIALEEHHPLGRLWDIDVITPQGEPLGRKACGFAPRRCVLCADEAHACSRSRRHPLEQVVGQIEQTIDSWLRRD</sequence>
<accession>A0A1S8YQH6</accession>
<dbReference type="STRING" id="1926881.BTJ39_03860"/>